<feature type="transmembrane region" description="Helical" evidence="1">
    <location>
        <begin position="24"/>
        <end position="45"/>
    </location>
</feature>
<accession>A0A9N8P7Z6</accession>
<dbReference type="EMBL" id="CAIJEO010000002">
    <property type="protein sequence ID" value="CAD0086016.1"/>
    <property type="molecule type" value="Genomic_DNA"/>
</dbReference>
<keyword evidence="1" id="KW-1133">Transmembrane helix</keyword>
<keyword evidence="3" id="KW-1185">Reference proteome</keyword>
<organism evidence="2 3">
    <name type="scientific">Aureobasidium mustum</name>
    <dbReference type="NCBI Taxonomy" id="2773714"/>
    <lineage>
        <taxon>Eukaryota</taxon>
        <taxon>Fungi</taxon>
        <taxon>Dikarya</taxon>
        <taxon>Ascomycota</taxon>
        <taxon>Pezizomycotina</taxon>
        <taxon>Dothideomycetes</taxon>
        <taxon>Dothideomycetidae</taxon>
        <taxon>Dothideales</taxon>
        <taxon>Saccotheciaceae</taxon>
        <taxon>Aureobasidium</taxon>
    </lineage>
</organism>
<keyword evidence="1" id="KW-0812">Transmembrane</keyword>
<evidence type="ECO:0000256" key="1">
    <source>
        <dbReference type="SAM" id="Phobius"/>
    </source>
</evidence>
<evidence type="ECO:0000313" key="2">
    <source>
        <dbReference type="EMBL" id="CAD0086016.1"/>
    </source>
</evidence>
<keyword evidence="1" id="KW-0472">Membrane</keyword>
<protein>
    <submittedName>
        <fullName evidence="2">Uncharacterized protein</fullName>
    </submittedName>
</protein>
<sequence>MAFYEDETGTVQVGALSGSTKNDLYRFGIPMMVLTTLAVALRVYVRGYMTKTFGVADWLIIPAYRYVVFGAVSIFSLYHLAFMFISTFQCGVPTVSNLVKARTDGQCIDWIHIVKPLL</sequence>
<dbReference type="AlphaFoldDB" id="A0A9N8P7Z6"/>
<gene>
    <name evidence="2" type="ORF">AWRI4233_LOCUS618</name>
</gene>
<reference evidence="2" key="1">
    <citation type="submission" date="2020-06" db="EMBL/GenBank/DDBJ databases">
        <authorList>
            <person name="Onetto C."/>
        </authorList>
    </citation>
    <scope>NUCLEOTIDE SEQUENCE</scope>
</reference>
<feature type="transmembrane region" description="Helical" evidence="1">
    <location>
        <begin position="66"/>
        <end position="88"/>
    </location>
</feature>
<dbReference type="OrthoDB" id="3897607at2759"/>
<evidence type="ECO:0000313" key="3">
    <source>
        <dbReference type="Proteomes" id="UP000714618"/>
    </source>
</evidence>
<proteinExistence type="predicted"/>
<comment type="caution">
    <text evidence="2">The sequence shown here is derived from an EMBL/GenBank/DDBJ whole genome shotgun (WGS) entry which is preliminary data.</text>
</comment>
<name>A0A9N8P7Z6_9PEZI</name>
<dbReference type="Proteomes" id="UP000714618">
    <property type="component" value="Unassembled WGS sequence"/>
</dbReference>